<feature type="region of interest" description="Disordered" evidence="8">
    <location>
        <begin position="568"/>
        <end position="616"/>
    </location>
</feature>
<dbReference type="SUPFAM" id="SSF52540">
    <property type="entry name" value="P-loop containing nucleoside triphosphate hydrolases"/>
    <property type="match status" value="2"/>
</dbReference>
<name>A0AAV9HY04_9PEZI</name>
<organism evidence="12 13">
    <name type="scientific">Cladorrhinum samala</name>
    <dbReference type="NCBI Taxonomy" id="585594"/>
    <lineage>
        <taxon>Eukaryota</taxon>
        <taxon>Fungi</taxon>
        <taxon>Dikarya</taxon>
        <taxon>Ascomycota</taxon>
        <taxon>Pezizomycotina</taxon>
        <taxon>Sordariomycetes</taxon>
        <taxon>Sordariomycetidae</taxon>
        <taxon>Sordariales</taxon>
        <taxon>Podosporaceae</taxon>
        <taxon>Cladorrhinum</taxon>
    </lineage>
</organism>
<keyword evidence="2" id="KW-0813">Transport</keyword>
<reference evidence="12" key="2">
    <citation type="submission" date="2023-06" db="EMBL/GenBank/DDBJ databases">
        <authorList>
            <consortium name="Lawrence Berkeley National Laboratory"/>
            <person name="Mondo S.J."/>
            <person name="Hensen N."/>
            <person name="Bonometti L."/>
            <person name="Westerberg I."/>
            <person name="Brannstrom I.O."/>
            <person name="Guillou S."/>
            <person name="Cros-Aarteil S."/>
            <person name="Calhoun S."/>
            <person name="Haridas S."/>
            <person name="Kuo A."/>
            <person name="Pangilinan J."/>
            <person name="Riley R."/>
            <person name="Labutti K."/>
            <person name="Andreopoulos B."/>
            <person name="Lipzen A."/>
            <person name="Chen C."/>
            <person name="Yanf M."/>
            <person name="Daum C."/>
            <person name="Ng V."/>
            <person name="Clum A."/>
            <person name="Steindorff A."/>
            <person name="Ohm R."/>
            <person name="Martin F."/>
            <person name="Silar P."/>
            <person name="Natvig D."/>
            <person name="Lalanne C."/>
            <person name="Gautier V."/>
            <person name="Ament-Velasquez S.L."/>
            <person name="Kruys A."/>
            <person name="Hutchinson M.I."/>
            <person name="Powell A.J."/>
            <person name="Barry K."/>
            <person name="Miller A.N."/>
            <person name="Grigoriev I.V."/>
            <person name="Debuchy R."/>
            <person name="Gladieux P."/>
            <person name="Thoren M.H."/>
            <person name="Johannesson H."/>
        </authorList>
    </citation>
    <scope>NUCLEOTIDE SEQUENCE</scope>
    <source>
        <strain evidence="12">PSN324</strain>
    </source>
</reference>
<feature type="transmembrane region" description="Helical" evidence="9">
    <location>
        <begin position="362"/>
        <end position="385"/>
    </location>
</feature>
<feature type="transmembrane region" description="Helical" evidence="9">
    <location>
        <begin position="391"/>
        <end position="409"/>
    </location>
</feature>
<evidence type="ECO:0000256" key="1">
    <source>
        <dbReference type="ARBA" id="ARBA00004141"/>
    </source>
</evidence>
<feature type="transmembrane region" description="Helical" evidence="9">
    <location>
        <begin position="886"/>
        <end position="912"/>
    </location>
</feature>
<dbReference type="InterPro" id="IPR003439">
    <property type="entry name" value="ABC_transporter-like_ATP-bd"/>
</dbReference>
<dbReference type="SMART" id="SM00382">
    <property type="entry name" value="AAA"/>
    <property type="match status" value="2"/>
</dbReference>
<accession>A0AAV9HY04</accession>
<reference evidence="12" key="1">
    <citation type="journal article" date="2023" name="Mol. Phylogenet. Evol.">
        <title>Genome-scale phylogeny and comparative genomics of the fungal order Sordariales.</title>
        <authorList>
            <person name="Hensen N."/>
            <person name="Bonometti L."/>
            <person name="Westerberg I."/>
            <person name="Brannstrom I.O."/>
            <person name="Guillou S."/>
            <person name="Cros-Aarteil S."/>
            <person name="Calhoun S."/>
            <person name="Haridas S."/>
            <person name="Kuo A."/>
            <person name="Mondo S."/>
            <person name="Pangilinan J."/>
            <person name="Riley R."/>
            <person name="LaButti K."/>
            <person name="Andreopoulos B."/>
            <person name="Lipzen A."/>
            <person name="Chen C."/>
            <person name="Yan M."/>
            <person name="Daum C."/>
            <person name="Ng V."/>
            <person name="Clum A."/>
            <person name="Steindorff A."/>
            <person name="Ohm R.A."/>
            <person name="Martin F."/>
            <person name="Silar P."/>
            <person name="Natvig D.O."/>
            <person name="Lalanne C."/>
            <person name="Gautier V."/>
            <person name="Ament-Velasquez S.L."/>
            <person name="Kruys A."/>
            <person name="Hutchinson M.I."/>
            <person name="Powell A.J."/>
            <person name="Barry K."/>
            <person name="Miller A.N."/>
            <person name="Grigoriev I.V."/>
            <person name="Debuchy R."/>
            <person name="Gladieux P."/>
            <person name="Hiltunen Thoren M."/>
            <person name="Johannesson H."/>
        </authorList>
    </citation>
    <scope>NUCLEOTIDE SEQUENCE</scope>
    <source>
        <strain evidence="12">PSN324</strain>
    </source>
</reference>
<dbReference type="Gene3D" id="3.40.50.300">
    <property type="entry name" value="P-loop containing nucleotide triphosphate hydrolases"/>
    <property type="match status" value="2"/>
</dbReference>
<dbReference type="PANTHER" id="PTHR24223:SF464">
    <property type="entry name" value="ABC-TYPE TRANSPORTER CICA"/>
    <property type="match status" value="1"/>
</dbReference>
<dbReference type="GO" id="GO:0016887">
    <property type="term" value="F:ATP hydrolysis activity"/>
    <property type="evidence" value="ECO:0007669"/>
    <property type="project" value="InterPro"/>
</dbReference>
<dbReference type="InterPro" id="IPR036640">
    <property type="entry name" value="ABC1_TM_sf"/>
</dbReference>
<feature type="region of interest" description="Disordered" evidence="8">
    <location>
        <begin position="1"/>
        <end position="65"/>
    </location>
</feature>
<feature type="transmembrane region" description="Helical" evidence="9">
    <location>
        <begin position="1003"/>
        <end position="1022"/>
    </location>
</feature>
<dbReference type="CDD" id="cd18606">
    <property type="entry name" value="ABC_6TM_YOR1_D2_like"/>
    <property type="match status" value="1"/>
</dbReference>
<keyword evidence="4" id="KW-0547">Nucleotide-binding</keyword>
<dbReference type="SUPFAM" id="SSF90123">
    <property type="entry name" value="ABC transporter transmembrane region"/>
    <property type="match status" value="2"/>
</dbReference>
<proteinExistence type="predicted"/>
<keyword evidence="5" id="KW-0067">ATP-binding</keyword>
<comment type="subcellular location">
    <subcellularLocation>
        <location evidence="1">Membrane</location>
        <topology evidence="1">Multi-pass membrane protein</topology>
    </subcellularLocation>
</comment>
<feature type="region of interest" description="Disordered" evidence="8">
    <location>
        <begin position="83"/>
        <end position="102"/>
    </location>
</feature>
<dbReference type="InterPro" id="IPR017871">
    <property type="entry name" value="ABC_transporter-like_CS"/>
</dbReference>
<keyword evidence="7 9" id="KW-0472">Membrane</keyword>
<dbReference type="PROSITE" id="PS50893">
    <property type="entry name" value="ABC_TRANSPORTER_2"/>
    <property type="match status" value="2"/>
</dbReference>
<dbReference type="FunFam" id="3.40.50.300:FF:002040">
    <property type="entry name" value="ABC multidrug transporter (Eurofung)"/>
    <property type="match status" value="1"/>
</dbReference>
<evidence type="ECO:0000313" key="12">
    <source>
        <dbReference type="EMBL" id="KAK4464820.1"/>
    </source>
</evidence>
<keyword evidence="3 9" id="KW-0812">Transmembrane</keyword>
<dbReference type="GO" id="GO:0005524">
    <property type="term" value="F:ATP binding"/>
    <property type="evidence" value="ECO:0007669"/>
    <property type="project" value="UniProtKB-KW"/>
</dbReference>
<keyword evidence="13" id="KW-1185">Reference proteome</keyword>
<sequence length="1481" mass="163612">MADSPPPPPKAGENTIPPDPLAQSGFSQTSRGEPVEEEKETADAQLSRRDSSDGDDIERIVTGTDVGEGVKRNELNRMKSYATATSATSAAPPTLPVQKPWYKQPNPLRWGKVPEIPEERKVSPEYKAGFFGKLAFSWMGPLMTTGYKRPLQFNDIYSVNPDRAVEPLTAKMRESFKRRTANGDKYPLLWAMHETFVWEFWAGGLCQLVATVLQVMSPFVLRYLIQFAADAYIASVSDSPAPSIGSGLGLVFGVTIMQIGQSLCINHFIYRGMVIGGMTRASLISLIYEKSMVISGRAKAGGAELPDIPAAKSTEKEAKKEKKRNKKGPMGKKDGVAGDGEGWGNGKIINLMSVDTYRVDQACGLFHMIWTAPLSCLITLALLLVNLTYSALAGFALLVIGMPLLTKAIKSLFIRRRAINRITDQRVGLTQEILQSVRFVKFFGWEGSFLQRLEQFRSREIKAIQILLAIRNGIMAISISLPIFASMLAFITYSLSNGNLPPAQVFSSLALFNGLRMPLNLLPMVIGQVTDAWSSISRIQELLLAEEREEEAEFNPEGVNAVEMKNASFTWERTPTQDSEATLGGDRKNKESNKPKKESKSESEPVESESASTLVEEREPFKLQDLSFEIGRNELVAVIGTVGSGKTSLLAALAGDMRKTAGDVIFGASRAFCPQYAWIQNTTVKENILFGKEMDKDWYSQVIKACALQADLDMLPNNDLTEIGERGITISGGQKQRLNIARAIYFDADIVLMDDPLSAVDAHVGRHIFDNAICGLLKDKCRVLATHQLWVLNRCDRIIWMEGGKIQAVDTFDNLMETSAGFRTLMETTAIEEKQEAPATDKAPGDEEQSKKKKKKGKGLMQSEERAVSSVPWSVYISYVRASGSIFNALIILVLLLLAQGANIMTSLWLSYWTSDKYDLSMGAYIGIYAGLGALQALLMFSFMVALSIFGTTASKTMLRNAIGRVLRAPMSFFDTTPLGRITNRFSRDVDVMDNNLTDALRMYFFSIGAIISVFILIIAYFYYFVVALVPLFVLFLFATGYYRSSAREVKRLESIHRSTVFAKFGEGLSGVASIRAYGLKDHFIRDLRKAIDDMDSAYFLTYSNQRWLSVRLDMIGNLLVFATGILVVTSRFSVSPSVAGLVLSYILGIVQMIQFTVRQLAEVENGMNAVERLLYYGTQLEEEAPVKTIDVRESWPEKGEIIFDNVEMRYRDGLPLVLSGLNMHIKGGERIGIVGRTGAGKSSIMSTLFRLVELSGGHITIDGLDISTVGLHDLRSRLAIIPQDPTLFRGTVRSNLDPFSEHTDLELWSALRQSGLASSDPEGSEDSTGVVARDPNRIHLDSVVEEDGLNFSLGQRQLMALARALVRGSQIIVCDEATSSVDMETDDKIQATIANGFRGKTLLCIAHRLRTIIGYDRICVMDKGKIAEMGPPLELWSMEGGIFRGMCDRSGIRREDFGVRADKEYDEGTGSGSGIGRSDE</sequence>
<evidence type="ECO:0000256" key="4">
    <source>
        <dbReference type="ARBA" id="ARBA00022741"/>
    </source>
</evidence>
<evidence type="ECO:0000259" key="11">
    <source>
        <dbReference type="PROSITE" id="PS50929"/>
    </source>
</evidence>
<dbReference type="PANTHER" id="PTHR24223">
    <property type="entry name" value="ATP-BINDING CASSETTE SUB-FAMILY C"/>
    <property type="match status" value="1"/>
</dbReference>
<dbReference type="Pfam" id="PF00664">
    <property type="entry name" value="ABC_membrane"/>
    <property type="match status" value="2"/>
</dbReference>
<feature type="compositionally biased region" description="Low complexity" evidence="8">
    <location>
        <begin position="83"/>
        <end position="92"/>
    </location>
</feature>
<evidence type="ECO:0000256" key="9">
    <source>
        <dbReference type="SAM" id="Phobius"/>
    </source>
</evidence>
<feature type="region of interest" description="Disordered" evidence="8">
    <location>
        <begin position="833"/>
        <end position="861"/>
    </location>
</feature>
<feature type="domain" description="ABC transporter" evidence="10">
    <location>
        <begin position="1202"/>
        <end position="1449"/>
    </location>
</feature>
<dbReference type="InterPro" id="IPR027417">
    <property type="entry name" value="P-loop_NTPase"/>
</dbReference>
<comment type="caution">
    <text evidence="12">The sequence shown here is derived from an EMBL/GenBank/DDBJ whole genome shotgun (WGS) entry which is preliminary data.</text>
</comment>
<feature type="compositionally biased region" description="Pro residues" evidence="8">
    <location>
        <begin position="1"/>
        <end position="10"/>
    </location>
</feature>
<evidence type="ECO:0000259" key="10">
    <source>
        <dbReference type="PROSITE" id="PS50893"/>
    </source>
</evidence>
<feature type="transmembrane region" description="Helical" evidence="9">
    <location>
        <begin position="924"/>
        <end position="950"/>
    </location>
</feature>
<keyword evidence="6 9" id="KW-1133">Transmembrane helix</keyword>
<feature type="compositionally biased region" description="Polar residues" evidence="8">
    <location>
        <begin position="568"/>
        <end position="580"/>
    </location>
</feature>
<feature type="transmembrane region" description="Helical" evidence="9">
    <location>
        <begin position="1028"/>
        <end position="1045"/>
    </location>
</feature>
<dbReference type="InterPro" id="IPR011527">
    <property type="entry name" value="ABC1_TM_dom"/>
</dbReference>
<dbReference type="InterPro" id="IPR050173">
    <property type="entry name" value="ABC_transporter_C-like"/>
</dbReference>
<dbReference type="CDD" id="cd18597">
    <property type="entry name" value="ABC_6TM_YOR1_D1_like"/>
    <property type="match status" value="1"/>
</dbReference>
<feature type="domain" description="ABC transmembrane type-1" evidence="11">
    <location>
        <begin position="201"/>
        <end position="531"/>
    </location>
</feature>
<evidence type="ECO:0000256" key="7">
    <source>
        <dbReference type="ARBA" id="ARBA00023136"/>
    </source>
</evidence>
<dbReference type="PROSITE" id="PS50929">
    <property type="entry name" value="ABC_TM1F"/>
    <property type="match status" value="2"/>
</dbReference>
<feature type="domain" description="ABC transporter" evidence="10">
    <location>
        <begin position="606"/>
        <end position="828"/>
    </location>
</feature>
<feature type="region of interest" description="Disordered" evidence="8">
    <location>
        <begin position="311"/>
        <end position="339"/>
    </location>
</feature>
<evidence type="ECO:0000256" key="2">
    <source>
        <dbReference type="ARBA" id="ARBA00022448"/>
    </source>
</evidence>
<protein>
    <submittedName>
        <fullName evidence="12">P-loop containing nucleoside triphosphate hydrolase protein</fullName>
    </submittedName>
</protein>
<dbReference type="EMBL" id="MU864945">
    <property type="protein sequence ID" value="KAK4464820.1"/>
    <property type="molecule type" value="Genomic_DNA"/>
</dbReference>
<feature type="compositionally biased region" description="Basic residues" evidence="8">
    <location>
        <begin position="321"/>
        <end position="330"/>
    </location>
</feature>
<dbReference type="Proteomes" id="UP001321749">
    <property type="component" value="Unassembled WGS sequence"/>
</dbReference>
<feature type="domain" description="ABC transmembrane type-1" evidence="11">
    <location>
        <begin position="890"/>
        <end position="1166"/>
    </location>
</feature>
<evidence type="ECO:0000256" key="6">
    <source>
        <dbReference type="ARBA" id="ARBA00022989"/>
    </source>
</evidence>
<evidence type="ECO:0000256" key="3">
    <source>
        <dbReference type="ARBA" id="ARBA00022692"/>
    </source>
</evidence>
<dbReference type="FunFam" id="3.40.50.300:FF:000565">
    <property type="entry name" value="ABC bile acid transporter"/>
    <property type="match status" value="1"/>
</dbReference>
<evidence type="ECO:0000313" key="13">
    <source>
        <dbReference type="Proteomes" id="UP001321749"/>
    </source>
</evidence>
<evidence type="ECO:0000256" key="8">
    <source>
        <dbReference type="SAM" id="MobiDB-lite"/>
    </source>
</evidence>
<dbReference type="GO" id="GO:0140359">
    <property type="term" value="F:ABC-type transporter activity"/>
    <property type="evidence" value="ECO:0007669"/>
    <property type="project" value="InterPro"/>
</dbReference>
<feature type="compositionally biased region" description="Basic and acidic residues" evidence="8">
    <location>
        <begin position="585"/>
        <end position="603"/>
    </location>
</feature>
<feature type="transmembrane region" description="Helical" evidence="9">
    <location>
        <begin position="466"/>
        <end position="493"/>
    </location>
</feature>
<dbReference type="CDD" id="cd03244">
    <property type="entry name" value="ABCC_MRP_domain2"/>
    <property type="match status" value="1"/>
</dbReference>
<dbReference type="FunFam" id="1.20.1560.10:FF:000010">
    <property type="entry name" value="Multidrug resistance-associated ABC transporter"/>
    <property type="match status" value="1"/>
</dbReference>
<dbReference type="Gene3D" id="1.20.1560.10">
    <property type="entry name" value="ABC transporter type 1, transmembrane domain"/>
    <property type="match status" value="2"/>
</dbReference>
<dbReference type="InterPro" id="IPR003593">
    <property type="entry name" value="AAA+_ATPase"/>
</dbReference>
<dbReference type="CDD" id="cd03250">
    <property type="entry name" value="ABCC_MRP_domain1"/>
    <property type="match status" value="1"/>
</dbReference>
<dbReference type="Pfam" id="PF00005">
    <property type="entry name" value="ABC_tran"/>
    <property type="match status" value="2"/>
</dbReference>
<evidence type="ECO:0000256" key="5">
    <source>
        <dbReference type="ARBA" id="ARBA00022840"/>
    </source>
</evidence>
<keyword evidence="12" id="KW-0378">Hydrolase</keyword>
<gene>
    <name evidence="12" type="ORF">QBC42DRAFT_36767</name>
</gene>
<dbReference type="GO" id="GO:0016020">
    <property type="term" value="C:membrane"/>
    <property type="evidence" value="ECO:0007669"/>
    <property type="project" value="UniProtKB-SubCell"/>
</dbReference>
<dbReference type="PROSITE" id="PS00211">
    <property type="entry name" value="ABC_TRANSPORTER_1"/>
    <property type="match status" value="2"/>
</dbReference>